<proteinExistence type="predicted"/>
<sequence>MENIMRYYRYLYHSEQTDFRDNKRPSSVRTRLNIPHVGNQPPSTSTDDAPYYSFHLSPLYLFSCIGTCLVPTVRPTQLSECVEFLPLSQSVSKPMLNGMYDLTFSSTKSSALVACRWFLILIITNIHTYIHTYIRSFTRMYVCKSWFVPRGRFWNAWGICILACGGRLATY</sequence>
<dbReference type="AlphaFoldDB" id="A0A1M3TG24"/>
<keyword evidence="2" id="KW-1133">Transmembrane helix</keyword>
<evidence type="ECO:0000313" key="3">
    <source>
        <dbReference type="EMBL" id="OJZ85724.1"/>
    </source>
</evidence>
<gene>
    <name evidence="3" type="ORF">ASPFODRAFT_626247</name>
</gene>
<name>A0A1M3TG24_ASPLC</name>
<organism evidence="3 4">
    <name type="scientific">Aspergillus luchuensis (strain CBS 106.47)</name>
    <dbReference type="NCBI Taxonomy" id="1137211"/>
    <lineage>
        <taxon>Eukaryota</taxon>
        <taxon>Fungi</taxon>
        <taxon>Dikarya</taxon>
        <taxon>Ascomycota</taxon>
        <taxon>Pezizomycotina</taxon>
        <taxon>Eurotiomycetes</taxon>
        <taxon>Eurotiomycetidae</taxon>
        <taxon>Eurotiales</taxon>
        <taxon>Aspergillaceae</taxon>
        <taxon>Aspergillus</taxon>
        <taxon>Aspergillus subgen. Circumdati</taxon>
    </lineage>
</organism>
<feature type="region of interest" description="Disordered" evidence="1">
    <location>
        <begin position="20"/>
        <end position="45"/>
    </location>
</feature>
<dbReference type="EMBL" id="KV878242">
    <property type="protein sequence ID" value="OJZ85724.1"/>
    <property type="molecule type" value="Genomic_DNA"/>
</dbReference>
<dbReference type="VEuPathDB" id="FungiDB:ASPFODRAFT_626247"/>
<keyword evidence="2" id="KW-0472">Membrane</keyword>
<evidence type="ECO:0000313" key="4">
    <source>
        <dbReference type="Proteomes" id="UP000184063"/>
    </source>
</evidence>
<dbReference type="Proteomes" id="UP000184063">
    <property type="component" value="Unassembled WGS sequence"/>
</dbReference>
<evidence type="ECO:0000256" key="1">
    <source>
        <dbReference type="SAM" id="MobiDB-lite"/>
    </source>
</evidence>
<protein>
    <submittedName>
        <fullName evidence="3">Uncharacterized protein</fullName>
    </submittedName>
</protein>
<feature type="transmembrane region" description="Helical" evidence="2">
    <location>
        <begin position="114"/>
        <end position="134"/>
    </location>
</feature>
<reference evidence="4" key="1">
    <citation type="journal article" date="2017" name="Genome Biol.">
        <title>Comparative genomics reveals high biological diversity and specific adaptations in the industrially and medically important fungal genus Aspergillus.</title>
        <authorList>
            <person name="de Vries R.P."/>
            <person name="Riley R."/>
            <person name="Wiebenga A."/>
            <person name="Aguilar-Osorio G."/>
            <person name="Amillis S."/>
            <person name="Uchima C.A."/>
            <person name="Anderluh G."/>
            <person name="Asadollahi M."/>
            <person name="Askin M."/>
            <person name="Barry K."/>
            <person name="Battaglia E."/>
            <person name="Bayram O."/>
            <person name="Benocci T."/>
            <person name="Braus-Stromeyer S.A."/>
            <person name="Caldana C."/>
            <person name="Canovas D."/>
            <person name="Cerqueira G.C."/>
            <person name="Chen F."/>
            <person name="Chen W."/>
            <person name="Choi C."/>
            <person name="Clum A."/>
            <person name="Dos Santos R.A."/>
            <person name="Damasio A.R."/>
            <person name="Diallinas G."/>
            <person name="Emri T."/>
            <person name="Fekete E."/>
            <person name="Flipphi M."/>
            <person name="Freyberg S."/>
            <person name="Gallo A."/>
            <person name="Gournas C."/>
            <person name="Habgood R."/>
            <person name="Hainaut M."/>
            <person name="Harispe M.L."/>
            <person name="Henrissat B."/>
            <person name="Hilden K.S."/>
            <person name="Hope R."/>
            <person name="Hossain A."/>
            <person name="Karabika E."/>
            <person name="Karaffa L."/>
            <person name="Karanyi Z."/>
            <person name="Krasevec N."/>
            <person name="Kuo A."/>
            <person name="Kusch H."/>
            <person name="LaButti K."/>
            <person name="Lagendijk E.L."/>
            <person name="Lapidus A."/>
            <person name="Levasseur A."/>
            <person name="Lindquist E."/>
            <person name="Lipzen A."/>
            <person name="Logrieco A.F."/>
            <person name="MacCabe A."/>
            <person name="Maekelae M.R."/>
            <person name="Malavazi I."/>
            <person name="Melin P."/>
            <person name="Meyer V."/>
            <person name="Mielnichuk N."/>
            <person name="Miskei M."/>
            <person name="Molnar A.P."/>
            <person name="Mule G."/>
            <person name="Ngan C.Y."/>
            <person name="Orejas M."/>
            <person name="Orosz E."/>
            <person name="Ouedraogo J.P."/>
            <person name="Overkamp K.M."/>
            <person name="Park H.-S."/>
            <person name="Perrone G."/>
            <person name="Piumi F."/>
            <person name="Punt P.J."/>
            <person name="Ram A.F."/>
            <person name="Ramon A."/>
            <person name="Rauscher S."/>
            <person name="Record E."/>
            <person name="Riano-Pachon D.M."/>
            <person name="Robert V."/>
            <person name="Roehrig J."/>
            <person name="Ruller R."/>
            <person name="Salamov A."/>
            <person name="Salih N.S."/>
            <person name="Samson R.A."/>
            <person name="Sandor E."/>
            <person name="Sanguinetti M."/>
            <person name="Schuetze T."/>
            <person name="Sepcic K."/>
            <person name="Shelest E."/>
            <person name="Sherlock G."/>
            <person name="Sophianopoulou V."/>
            <person name="Squina F.M."/>
            <person name="Sun H."/>
            <person name="Susca A."/>
            <person name="Todd R.B."/>
            <person name="Tsang A."/>
            <person name="Unkles S.E."/>
            <person name="van de Wiele N."/>
            <person name="van Rossen-Uffink D."/>
            <person name="Oliveira J.V."/>
            <person name="Vesth T.C."/>
            <person name="Visser J."/>
            <person name="Yu J.-H."/>
            <person name="Zhou M."/>
            <person name="Andersen M.R."/>
            <person name="Archer D.B."/>
            <person name="Baker S.E."/>
            <person name="Benoit I."/>
            <person name="Brakhage A.A."/>
            <person name="Braus G.H."/>
            <person name="Fischer R."/>
            <person name="Frisvad J.C."/>
            <person name="Goldman G.H."/>
            <person name="Houbraken J."/>
            <person name="Oakley B."/>
            <person name="Pocsi I."/>
            <person name="Scazzocchio C."/>
            <person name="Seiboth B."/>
            <person name="vanKuyk P.A."/>
            <person name="Wortman J."/>
            <person name="Dyer P.S."/>
            <person name="Grigoriev I.V."/>
        </authorList>
    </citation>
    <scope>NUCLEOTIDE SEQUENCE [LARGE SCALE GENOMIC DNA]</scope>
    <source>
        <strain evidence="4">CBS 106.47</strain>
    </source>
</reference>
<keyword evidence="2" id="KW-0812">Transmembrane</keyword>
<evidence type="ECO:0000256" key="2">
    <source>
        <dbReference type="SAM" id="Phobius"/>
    </source>
</evidence>
<accession>A0A1M3TG24</accession>